<evidence type="ECO:0000256" key="1">
    <source>
        <dbReference type="ARBA" id="ARBA00008690"/>
    </source>
</evidence>
<evidence type="ECO:0000256" key="2">
    <source>
        <dbReference type="SAM" id="MobiDB-lite"/>
    </source>
</evidence>
<evidence type="ECO:0000313" key="4">
    <source>
        <dbReference type="EMBL" id="KAJ9159752.1"/>
    </source>
</evidence>
<feature type="compositionally biased region" description="Polar residues" evidence="2">
    <location>
        <begin position="24"/>
        <end position="35"/>
    </location>
</feature>
<feature type="compositionally biased region" description="Low complexity" evidence="2">
    <location>
        <begin position="1"/>
        <end position="23"/>
    </location>
</feature>
<protein>
    <recommendedName>
        <fullName evidence="3">FAF domain-containing protein</fullName>
    </recommendedName>
</protein>
<dbReference type="PANTHER" id="PTHR33155">
    <property type="entry name" value="FANTASTIC FOUR-LIKE PROTEIN (DUF3049)"/>
    <property type="match status" value="1"/>
</dbReference>
<name>A0ABQ9L8C6_HEVBR</name>
<evidence type="ECO:0000259" key="3">
    <source>
        <dbReference type="Pfam" id="PF11250"/>
    </source>
</evidence>
<accession>A0ABQ9L8C6</accession>
<dbReference type="PANTHER" id="PTHR33155:SF64">
    <property type="entry name" value="FAF DOMAIN-CONTAINING PROTEIN"/>
    <property type="match status" value="1"/>
</dbReference>
<organism evidence="4 5">
    <name type="scientific">Hevea brasiliensis</name>
    <name type="common">Para rubber tree</name>
    <name type="synonym">Siphonia brasiliensis</name>
    <dbReference type="NCBI Taxonomy" id="3981"/>
    <lineage>
        <taxon>Eukaryota</taxon>
        <taxon>Viridiplantae</taxon>
        <taxon>Streptophyta</taxon>
        <taxon>Embryophyta</taxon>
        <taxon>Tracheophyta</taxon>
        <taxon>Spermatophyta</taxon>
        <taxon>Magnoliopsida</taxon>
        <taxon>eudicotyledons</taxon>
        <taxon>Gunneridae</taxon>
        <taxon>Pentapetalae</taxon>
        <taxon>rosids</taxon>
        <taxon>fabids</taxon>
        <taxon>Malpighiales</taxon>
        <taxon>Euphorbiaceae</taxon>
        <taxon>Crotonoideae</taxon>
        <taxon>Micrandreae</taxon>
        <taxon>Hevea</taxon>
    </lineage>
</organism>
<dbReference type="Proteomes" id="UP001174677">
    <property type="component" value="Chromosome 14"/>
</dbReference>
<gene>
    <name evidence="4" type="ORF">P3X46_025231</name>
</gene>
<feature type="domain" description="FAF" evidence="3">
    <location>
        <begin position="109"/>
        <end position="163"/>
    </location>
</feature>
<evidence type="ECO:0000313" key="5">
    <source>
        <dbReference type="Proteomes" id="UP001174677"/>
    </source>
</evidence>
<comment type="similarity">
    <text evidence="1">Belongs to the fantastic four family.</text>
</comment>
<keyword evidence="5" id="KW-1185">Reference proteome</keyword>
<dbReference type="EMBL" id="JARPOI010000014">
    <property type="protein sequence ID" value="KAJ9159752.1"/>
    <property type="molecule type" value="Genomic_DNA"/>
</dbReference>
<dbReference type="InterPro" id="IPR046431">
    <property type="entry name" value="FAF_dom"/>
</dbReference>
<dbReference type="Pfam" id="PF11250">
    <property type="entry name" value="FAF"/>
    <property type="match status" value="1"/>
</dbReference>
<sequence length="178" mass="20041">MKSQSTSSSSSSSSSSASSSSSSWVHTKPTNSTPISDFSDLSLEETSLSSSFYFLDAQLSLSSLFSSSSFELNSLLAETDEKDDMYKKEEIHHLKNLSSGKPLTRGRLFPPPISCLKIFKTGRPYTYLSFNEEDDSFVLEEIRIPNSDIFRASREDGRLRLFFDHSGKEEEEEEEEEN</sequence>
<dbReference type="InterPro" id="IPR021410">
    <property type="entry name" value="FAF"/>
</dbReference>
<proteinExistence type="inferred from homology"/>
<comment type="caution">
    <text evidence="4">The sequence shown here is derived from an EMBL/GenBank/DDBJ whole genome shotgun (WGS) entry which is preliminary data.</text>
</comment>
<reference evidence="4" key="1">
    <citation type="journal article" date="2023" name="Plant Biotechnol. J.">
        <title>Chromosome-level wild Hevea brasiliensis genome provides new tools for genomic-assisted breeding and valuable loci to elevate rubber yield.</title>
        <authorList>
            <person name="Cheng H."/>
            <person name="Song X."/>
            <person name="Hu Y."/>
            <person name="Wu T."/>
            <person name="Yang Q."/>
            <person name="An Z."/>
            <person name="Feng S."/>
            <person name="Deng Z."/>
            <person name="Wu W."/>
            <person name="Zeng X."/>
            <person name="Tu M."/>
            <person name="Wang X."/>
            <person name="Huang H."/>
        </authorList>
    </citation>
    <scope>NUCLEOTIDE SEQUENCE</scope>
    <source>
        <strain evidence="4">MT/VB/25A 57/8</strain>
    </source>
</reference>
<feature type="region of interest" description="Disordered" evidence="2">
    <location>
        <begin position="1"/>
        <end position="38"/>
    </location>
</feature>